<organism evidence="1 2">
    <name type="scientific">Extremus antarcticus</name>
    <dbReference type="NCBI Taxonomy" id="702011"/>
    <lineage>
        <taxon>Eukaryota</taxon>
        <taxon>Fungi</taxon>
        <taxon>Dikarya</taxon>
        <taxon>Ascomycota</taxon>
        <taxon>Pezizomycotina</taxon>
        <taxon>Dothideomycetes</taxon>
        <taxon>Dothideomycetidae</taxon>
        <taxon>Mycosphaerellales</taxon>
        <taxon>Extremaceae</taxon>
        <taxon>Extremus</taxon>
    </lineage>
</organism>
<dbReference type="Proteomes" id="UP001271007">
    <property type="component" value="Unassembled WGS sequence"/>
</dbReference>
<accession>A0AAJ0DDV1</accession>
<protein>
    <submittedName>
        <fullName evidence="1">Uncharacterized protein</fullName>
    </submittedName>
</protein>
<name>A0AAJ0DDV1_9PEZI</name>
<evidence type="ECO:0000313" key="2">
    <source>
        <dbReference type="Proteomes" id="UP001271007"/>
    </source>
</evidence>
<dbReference type="AlphaFoldDB" id="A0AAJ0DDV1"/>
<proteinExistence type="predicted"/>
<comment type="caution">
    <text evidence="1">The sequence shown here is derived from an EMBL/GenBank/DDBJ whole genome shotgun (WGS) entry which is preliminary data.</text>
</comment>
<dbReference type="EMBL" id="JAWDJX010000054">
    <property type="protein sequence ID" value="KAK3047981.1"/>
    <property type="molecule type" value="Genomic_DNA"/>
</dbReference>
<sequence>MPRLLSATATLFGVLASATNTWTINAYRHRRTMQPRPPRRRLVRIRTTPDLDSSLVIQSGNLVPYAGATCISMAVDADAAGSLAQFTCVPWSDQGWKFGGGRAEGLMGRAEKAPSSRTLCCR</sequence>
<evidence type="ECO:0000313" key="1">
    <source>
        <dbReference type="EMBL" id="KAK3047981.1"/>
    </source>
</evidence>
<keyword evidence="2" id="KW-1185">Reference proteome</keyword>
<gene>
    <name evidence="1" type="ORF">LTR09_010656</name>
</gene>
<reference evidence="1" key="1">
    <citation type="submission" date="2023-04" db="EMBL/GenBank/DDBJ databases">
        <title>Black Yeasts Isolated from many extreme environments.</title>
        <authorList>
            <person name="Coleine C."/>
            <person name="Stajich J.E."/>
            <person name="Selbmann L."/>
        </authorList>
    </citation>
    <scope>NUCLEOTIDE SEQUENCE</scope>
    <source>
        <strain evidence="1">CCFEE 5312</strain>
    </source>
</reference>